<dbReference type="Gene3D" id="3.40.50.300">
    <property type="entry name" value="P-loop containing nucleotide triphosphate hydrolases"/>
    <property type="match status" value="1"/>
</dbReference>
<dbReference type="SMART" id="SM00382">
    <property type="entry name" value="AAA"/>
    <property type="match status" value="1"/>
</dbReference>
<sequence length="887" mass="95713">MAAVRYGPLARAGDWWHGWRDGRAVIPRPGSPSTPHRDVLLRRVQEEFEHERLRHEASWSPELDEVARLTSFRPHLVDRLSRAGEAVVRAAVPLSPEQLTTRRLGEERHGDAVVRLRRTREHARRLAAAEQVAEEAHRDLQALDAELEAARARTDQLMDVAAVRVRRAHQHAHRRIASYVRRLVRSHPDGARVLAGVDVDEPILPEWVRSAPVEPTPKSAFPVPPMDDPAVRAFTLRDRLTIGCSPDNDVVVEGYHVAAEHGLLVRSGDHVELRDLGHGGTFLGGRQVRRATLTGGEVFDIADHRFHLSDDLAVLSVVSLGTCDLAVHELTASSLKDGEVRMRLTGMSFVQRARTVLAILGPSGAGKSSLFAALLGELEPSAGRLYFRGLELGEHREQIRSQLGFVPQDDHSMHWALTVGQVLGYAHRLRRPSDRPDADPVAKVCDELGLKPRLDDVVGRLSGGQRKRVSIALEMLSAPRLLMLDEPTSGLDPGMDRDVMRMLRDTARAGSTVVVVTHATEHLWLADQVLVVASEGRAVYSGPPSGVLDALEVDSYADLMKSLEEPSTVGTRTAAYREGPMAGEARAVVADLASRAPQRPEPAHRRGPVAAFLHQFPPLVARQVALSFPLLRHRDRSTVATTLLPFLIACTSAVIAAVVTGDDGLGAGPSTSGPTALSILVTLCVLTGQALSYSNLVEERAVIAREHRTGMATAAVVLAKWAVFTAVSVVQTALVVGIFLLSKPGPAHAVTGLPPGFELFWDLTATSVAAMSLGLLVSALCRELKQAVTLTSLTIIAQVALNGVTTDLSASPIVNAIAALLPARWGLAAAASTVDLRTMTVNAPADELWRHDTAQWATDLGALGLSSAVFVGLAVIVLDHRLRRGNG</sequence>
<keyword evidence="3" id="KW-0597">Phosphoprotein</keyword>
<feature type="domain" description="FHA" evidence="11">
    <location>
        <begin position="240"/>
        <end position="288"/>
    </location>
</feature>
<accession>A0ABU1Q6B2</accession>
<dbReference type="PROSITE" id="PS50893">
    <property type="entry name" value="ABC_TRANSPORTER_2"/>
    <property type="match status" value="1"/>
</dbReference>
<keyword evidence="4 10" id="KW-0812">Transmembrane</keyword>
<organism evidence="13 14">
    <name type="scientific">Saccharothrix longispora</name>
    <dbReference type="NCBI Taxonomy" id="33920"/>
    <lineage>
        <taxon>Bacteria</taxon>
        <taxon>Bacillati</taxon>
        <taxon>Actinomycetota</taxon>
        <taxon>Actinomycetes</taxon>
        <taxon>Pseudonocardiales</taxon>
        <taxon>Pseudonocardiaceae</taxon>
        <taxon>Saccharothrix</taxon>
    </lineage>
</organism>
<evidence type="ECO:0000256" key="7">
    <source>
        <dbReference type="ARBA" id="ARBA00022989"/>
    </source>
</evidence>
<feature type="transmembrane region" description="Helical" evidence="10">
    <location>
        <begin position="760"/>
        <end position="780"/>
    </location>
</feature>
<dbReference type="InterPro" id="IPR050352">
    <property type="entry name" value="ABCG_transporters"/>
</dbReference>
<comment type="caution">
    <text evidence="13">The sequence shown here is derived from an EMBL/GenBank/DDBJ whole genome shotgun (WGS) entry which is preliminary data.</text>
</comment>
<keyword evidence="14" id="KW-1185">Reference proteome</keyword>
<dbReference type="InterPro" id="IPR000253">
    <property type="entry name" value="FHA_dom"/>
</dbReference>
<dbReference type="PANTHER" id="PTHR48041:SF139">
    <property type="entry name" value="PROTEIN SCARLET"/>
    <property type="match status" value="1"/>
</dbReference>
<dbReference type="PROSITE" id="PS00211">
    <property type="entry name" value="ABC_TRANSPORTER_1"/>
    <property type="match status" value="1"/>
</dbReference>
<dbReference type="InterPro" id="IPR003439">
    <property type="entry name" value="ABC_transporter-like_ATP-bd"/>
</dbReference>
<evidence type="ECO:0000259" key="11">
    <source>
        <dbReference type="PROSITE" id="PS50006"/>
    </source>
</evidence>
<dbReference type="Pfam" id="PF00498">
    <property type="entry name" value="FHA"/>
    <property type="match status" value="1"/>
</dbReference>
<evidence type="ECO:0000256" key="6">
    <source>
        <dbReference type="ARBA" id="ARBA00022840"/>
    </source>
</evidence>
<feature type="domain" description="ABC transporter" evidence="12">
    <location>
        <begin position="325"/>
        <end position="560"/>
    </location>
</feature>
<dbReference type="InterPro" id="IPR013525">
    <property type="entry name" value="ABC2_TM"/>
</dbReference>
<dbReference type="SUPFAM" id="SSF52540">
    <property type="entry name" value="P-loop containing nucleoside triphosphate hydrolases"/>
    <property type="match status" value="1"/>
</dbReference>
<evidence type="ECO:0000256" key="10">
    <source>
        <dbReference type="SAM" id="Phobius"/>
    </source>
</evidence>
<dbReference type="RefSeq" id="WP_310313010.1">
    <property type="nucleotide sequence ID" value="NZ_BAAAXB010000001.1"/>
</dbReference>
<gene>
    <name evidence="13" type="ORF">J2S66_006810</name>
</gene>
<dbReference type="SUPFAM" id="SSF49879">
    <property type="entry name" value="SMAD/FHA domain"/>
    <property type="match status" value="1"/>
</dbReference>
<name>A0ABU1Q6B2_9PSEU</name>
<dbReference type="InterPro" id="IPR003593">
    <property type="entry name" value="AAA+_ATPase"/>
</dbReference>
<keyword evidence="6" id="KW-0067">ATP-binding</keyword>
<feature type="transmembrane region" description="Helical" evidence="10">
    <location>
        <begin position="718"/>
        <end position="740"/>
    </location>
</feature>
<reference evidence="13 14" key="1">
    <citation type="submission" date="2023-07" db="EMBL/GenBank/DDBJ databases">
        <title>Sequencing the genomes of 1000 actinobacteria strains.</title>
        <authorList>
            <person name="Klenk H.-P."/>
        </authorList>
    </citation>
    <scope>NUCLEOTIDE SEQUENCE [LARGE SCALE GENOMIC DNA]</scope>
    <source>
        <strain evidence="13 14">DSM 43749</strain>
    </source>
</reference>
<evidence type="ECO:0000256" key="9">
    <source>
        <dbReference type="SAM" id="Coils"/>
    </source>
</evidence>
<evidence type="ECO:0000256" key="3">
    <source>
        <dbReference type="ARBA" id="ARBA00022553"/>
    </source>
</evidence>
<dbReference type="EMBL" id="JAVDSG010000001">
    <property type="protein sequence ID" value="MDR6598426.1"/>
    <property type="molecule type" value="Genomic_DNA"/>
</dbReference>
<feature type="transmembrane region" description="Helical" evidence="10">
    <location>
        <begin position="639"/>
        <end position="659"/>
    </location>
</feature>
<dbReference type="Pfam" id="PF00005">
    <property type="entry name" value="ABC_tran"/>
    <property type="match status" value="1"/>
</dbReference>
<dbReference type="Pfam" id="PF01061">
    <property type="entry name" value="ABC2_membrane"/>
    <property type="match status" value="1"/>
</dbReference>
<evidence type="ECO:0000256" key="5">
    <source>
        <dbReference type="ARBA" id="ARBA00022741"/>
    </source>
</evidence>
<keyword evidence="2" id="KW-0813">Transport</keyword>
<evidence type="ECO:0000256" key="4">
    <source>
        <dbReference type="ARBA" id="ARBA00022692"/>
    </source>
</evidence>
<proteinExistence type="predicted"/>
<dbReference type="Proteomes" id="UP001268819">
    <property type="component" value="Unassembled WGS sequence"/>
</dbReference>
<feature type="coiled-coil region" evidence="9">
    <location>
        <begin position="126"/>
        <end position="160"/>
    </location>
</feature>
<evidence type="ECO:0000256" key="1">
    <source>
        <dbReference type="ARBA" id="ARBA00004141"/>
    </source>
</evidence>
<evidence type="ECO:0000259" key="12">
    <source>
        <dbReference type="PROSITE" id="PS50893"/>
    </source>
</evidence>
<dbReference type="Gene3D" id="2.60.200.20">
    <property type="match status" value="1"/>
</dbReference>
<keyword evidence="8 10" id="KW-0472">Membrane</keyword>
<evidence type="ECO:0000313" key="14">
    <source>
        <dbReference type="Proteomes" id="UP001268819"/>
    </source>
</evidence>
<dbReference type="CDD" id="cd00060">
    <property type="entry name" value="FHA"/>
    <property type="match status" value="1"/>
</dbReference>
<keyword evidence="7 10" id="KW-1133">Transmembrane helix</keyword>
<dbReference type="PROSITE" id="PS50006">
    <property type="entry name" value="FHA_DOMAIN"/>
    <property type="match status" value="1"/>
</dbReference>
<dbReference type="InterPro" id="IPR008984">
    <property type="entry name" value="SMAD_FHA_dom_sf"/>
</dbReference>
<feature type="transmembrane region" description="Helical" evidence="10">
    <location>
        <begin position="860"/>
        <end position="878"/>
    </location>
</feature>
<comment type="subcellular location">
    <subcellularLocation>
        <location evidence="1">Membrane</location>
        <topology evidence="1">Multi-pass membrane protein</topology>
    </subcellularLocation>
</comment>
<protein>
    <submittedName>
        <fullName evidence="13">ABC-type multidrug transport system ATPase subunit</fullName>
    </submittedName>
</protein>
<dbReference type="InterPro" id="IPR017871">
    <property type="entry name" value="ABC_transporter-like_CS"/>
</dbReference>
<evidence type="ECO:0000256" key="8">
    <source>
        <dbReference type="ARBA" id="ARBA00023136"/>
    </source>
</evidence>
<evidence type="ECO:0000256" key="2">
    <source>
        <dbReference type="ARBA" id="ARBA00022448"/>
    </source>
</evidence>
<keyword evidence="5" id="KW-0547">Nucleotide-binding</keyword>
<feature type="transmembrane region" description="Helical" evidence="10">
    <location>
        <begin position="787"/>
        <end position="805"/>
    </location>
</feature>
<dbReference type="PANTHER" id="PTHR48041">
    <property type="entry name" value="ABC TRANSPORTER G FAMILY MEMBER 28"/>
    <property type="match status" value="1"/>
</dbReference>
<evidence type="ECO:0000313" key="13">
    <source>
        <dbReference type="EMBL" id="MDR6598426.1"/>
    </source>
</evidence>
<keyword evidence="9" id="KW-0175">Coiled coil</keyword>
<feature type="transmembrane region" description="Helical" evidence="10">
    <location>
        <begin position="679"/>
        <end position="697"/>
    </location>
</feature>
<dbReference type="InterPro" id="IPR027417">
    <property type="entry name" value="P-loop_NTPase"/>
</dbReference>